<dbReference type="InterPro" id="IPR027471">
    <property type="entry name" value="YbeD-like_sf"/>
</dbReference>
<dbReference type="STRING" id="555778.Hneap_1265"/>
<dbReference type="AlphaFoldDB" id="D0L078"/>
<name>D0L078_HALNC</name>
<dbReference type="GO" id="GO:0005829">
    <property type="term" value="C:cytosol"/>
    <property type="evidence" value="ECO:0007669"/>
    <property type="project" value="TreeGrafter"/>
</dbReference>
<dbReference type="Proteomes" id="UP000009102">
    <property type="component" value="Chromosome"/>
</dbReference>
<evidence type="ECO:0000313" key="5">
    <source>
        <dbReference type="Proteomes" id="UP000009102"/>
    </source>
</evidence>
<feature type="coiled-coil region" evidence="3">
    <location>
        <begin position="5"/>
        <end position="32"/>
    </location>
</feature>
<evidence type="ECO:0000256" key="3">
    <source>
        <dbReference type="SAM" id="Coils"/>
    </source>
</evidence>
<dbReference type="KEGG" id="hna:Hneap_1265"/>
<dbReference type="InterPro" id="IPR007454">
    <property type="entry name" value="UPF0250_YbeD-like"/>
</dbReference>
<comment type="similarity">
    <text evidence="1 2">Belongs to the UPF0250 family.</text>
</comment>
<dbReference type="Gene3D" id="3.30.70.260">
    <property type="match status" value="1"/>
</dbReference>
<dbReference type="Pfam" id="PF04359">
    <property type="entry name" value="DUF493"/>
    <property type="match status" value="1"/>
</dbReference>
<dbReference type="RefSeq" id="WP_012824135.1">
    <property type="nucleotide sequence ID" value="NC_013422.1"/>
</dbReference>
<proteinExistence type="inferred from homology"/>
<organism evidence="4 5">
    <name type="scientific">Halothiobacillus neapolitanus (strain ATCC 23641 / DSM 15147 / CIP 104769 / NCIMB 8539 / c2)</name>
    <name type="common">Thiobacillus neapolitanus</name>
    <dbReference type="NCBI Taxonomy" id="555778"/>
    <lineage>
        <taxon>Bacteria</taxon>
        <taxon>Pseudomonadati</taxon>
        <taxon>Pseudomonadota</taxon>
        <taxon>Gammaproteobacteria</taxon>
        <taxon>Chromatiales</taxon>
        <taxon>Halothiobacillaceae</taxon>
        <taxon>Halothiobacillus</taxon>
    </lineage>
</organism>
<evidence type="ECO:0000256" key="2">
    <source>
        <dbReference type="HAMAP-Rule" id="MF_00659"/>
    </source>
</evidence>
<accession>D0L078</accession>
<dbReference type="PANTHER" id="PTHR38036">
    <property type="entry name" value="UPF0250 PROTEIN YBED"/>
    <property type="match status" value="1"/>
</dbReference>
<dbReference type="eggNOG" id="COG2921">
    <property type="taxonomic scope" value="Bacteria"/>
</dbReference>
<dbReference type="HOGENOM" id="CLU_161438_1_0_6"/>
<keyword evidence="5" id="KW-1185">Reference proteome</keyword>
<evidence type="ECO:0000313" key="4">
    <source>
        <dbReference type="EMBL" id="ACX96101.1"/>
    </source>
</evidence>
<protein>
    <recommendedName>
        <fullName evidence="2">UPF0250 protein Hneap_1265</fullName>
    </recommendedName>
</protein>
<keyword evidence="3" id="KW-0175">Coiled coil</keyword>
<gene>
    <name evidence="4" type="ordered locus">Hneap_1265</name>
</gene>
<dbReference type="OrthoDB" id="9793424at2"/>
<sequence>MDEFLTDKELEIQKHNEEVKAEEAALERETLLEFPCQFPIKIMGPATDDFEAQIRALVTAQLGELPASVWKIRPSAKGNFVGMTLTFTATSKAQIDALYRAITAHPDVKMCL</sequence>
<dbReference type="EMBL" id="CP001801">
    <property type="protein sequence ID" value="ACX96101.1"/>
    <property type="molecule type" value="Genomic_DNA"/>
</dbReference>
<dbReference type="SUPFAM" id="SSF117991">
    <property type="entry name" value="YbeD/HP0495-like"/>
    <property type="match status" value="1"/>
</dbReference>
<dbReference type="PANTHER" id="PTHR38036:SF1">
    <property type="entry name" value="UPF0250 PROTEIN YBED"/>
    <property type="match status" value="1"/>
</dbReference>
<reference evidence="4 5" key="1">
    <citation type="submission" date="2009-10" db="EMBL/GenBank/DDBJ databases">
        <title>Complete sequence of Halothiobacillus neapolitanus c2.</title>
        <authorList>
            <consortium name="US DOE Joint Genome Institute"/>
            <person name="Lucas S."/>
            <person name="Copeland A."/>
            <person name="Lapidus A."/>
            <person name="Glavina del Rio T."/>
            <person name="Tice H."/>
            <person name="Bruce D."/>
            <person name="Goodwin L."/>
            <person name="Pitluck S."/>
            <person name="Davenport K."/>
            <person name="Brettin T."/>
            <person name="Detter J.C."/>
            <person name="Han C."/>
            <person name="Tapia R."/>
            <person name="Larimer F."/>
            <person name="Land M."/>
            <person name="Hauser L."/>
            <person name="Kyrpides N."/>
            <person name="Mikhailova N."/>
            <person name="Kerfeld C."/>
            <person name="Cannon G."/>
            <person name="Heinhort S."/>
        </authorList>
    </citation>
    <scope>NUCLEOTIDE SEQUENCE [LARGE SCALE GENOMIC DNA]</scope>
    <source>
        <strain evidence="5">ATCC 23641 / c2</strain>
    </source>
</reference>
<evidence type="ECO:0000256" key="1">
    <source>
        <dbReference type="ARBA" id="ARBA00008460"/>
    </source>
</evidence>
<dbReference type="HAMAP" id="MF_00659">
    <property type="entry name" value="UPF0250"/>
    <property type="match status" value="1"/>
</dbReference>